<comment type="caution">
    <text evidence="12">The sequence shown here is derived from an EMBL/GenBank/DDBJ whole genome shotgun (WGS) entry which is preliminary data.</text>
</comment>
<name>A0A919SK64_9ACTN</name>
<evidence type="ECO:0000256" key="4">
    <source>
        <dbReference type="ARBA" id="ARBA00023157"/>
    </source>
</evidence>
<feature type="active site" description="Proton acceptor" evidence="8">
    <location>
        <position position="306"/>
    </location>
</feature>
<dbReference type="InterPro" id="IPR036434">
    <property type="entry name" value="Beta_cellobiohydrolase_sf"/>
</dbReference>
<keyword evidence="5 11" id="KW-0119">Carbohydrate metabolism</keyword>
<dbReference type="EMBL" id="BOQP01000016">
    <property type="protein sequence ID" value="GIM73191.1"/>
    <property type="molecule type" value="Genomic_DNA"/>
</dbReference>
<evidence type="ECO:0000256" key="2">
    <source>
        <dbReference type="ARBA" id="ARBA00022801"/>
    </source>
</evidence>
<keyword evidence="7 11" id="KW-0624">Polysaccharide degradation</keyword>
<protein>
    <recommendedName>
        <fullName evidence="11">Glucanase</fullName>
        <ecNumber evidence="11">3.2.1.-</ecNumber>
    </recommendedName>
</protein>
<keyword evidence="6 11" id="KW-0326">Glycosidase</keyword>
<dbReference type="PANTHER" id="PTHR34876:SF4">
    <property type="entry name" value="1,4-BETA-D-GLUCAN CELLOBIOHYDROLASE C-RELATED"/>
    <property type="match status" value="1"/>
</dbReference>
<feature type="binding site" evidence="9">
    <location>
        <position position="237"/>
    </location>
    <ligand>
        <name>substrate</name>
    </ligand>
</feature>
<keyword evidence="2 11" id="KW-0378">Hydrolase</keyword>
<dbReference type="Pfam" id="PF01341">
    <property type="entry name" value="Glyco_hydro_6"/>
    <property type="match status" value="1"/>
</dbReference>
<dbReference type="Gene3D" id="3.20.20.40">
    <property type="entry name" value="1, 4-beta cellobiohydrolase"/>
    <property type="match status" value="1"/>
</dbReference>
<dbReference type="InterPro" id="IPR001524">
    <property type="entry name" value="Glyco_hydro_6_CS"/>
</dbReference>
<feature type="active site" description="Proton donor" evidence="8 10">
    <location>
        <position position="165"/>
    </location>
</feature>
<keyword evidence="4" id="KW-1015">Disulfide bond</keyword>
<keyword evidence="13" id="KW-1185">Reference proteome</keyword>
<dbReference type="Proteomes" id="UP000680865">
    <property type="component" value="Unassembled WGS sequence"/>
</dbReference>
<dbReference type="PANTHER" id="PTHR34876">
    <property type="match status" value="1"/>
</dbReference>
<evidence type="ECO:0000256" key="7">
    <source>
        <dbReference type="ARBA" id="ARBA00023326"/>
    </source>
</evidence>
<accession>A0A919SK64</accession>
<gene>
    <name evidence="12" type="ORF">Aco04nite_34080</name>
</gene>
<keyword evidence="3 11" id="KW-0136">Cellulose degradation</keyword>
<dbReference type="GO" id="GO:0004553">
    <property type="term" value="F:hydrolase activity, hydrolyzing O-glycosyl compounds"/>
    <property type="evidence" value="ECO:0007669"/>
    <property type="project" value="InterPro"/>
</dbReference>
<evidence type="ECO:0000313" key="13">
    <source>
        <dbReference type="Proteomes" id="UP000680865"/>
    </source>
</evidence>
<evidence type="ECO:0000256" key="9">
    <source>
        <dbReference type="PIRSR" id="PIRSR001100-2"/>
    </source>
</evidence>
<dbReference type="SUPFAM" id="SSF51989">
    <property type="entry name" value="Glycosyl hydrolases family 6, cellulases"/>
    <property type="match status" value="1"/>
</dbReference>
<evidence type="ECO:0000256" key="8">
    <source>
        <dbReference type="PIRSR" id="PIRSR001100-1"/>
    </source>
</evidence>
<dbReference type="InterPro" id="IPR016288">
    <property type="entry name" value="Beta_cellobiohydrolase"/>
</dbReference>
<feature type="chain" id="PRO_5038162202" description="Glucanase" evidence="11">
    <location>
        <begin position="25"/>
        <end position="332"/>
    </location>
</feature>
<evidence type="ECO:0000256" key="5">
    <source>
        <dbReference type="ARBA" id="ARBA00023277"/>
    </source>
</evidence>
<feature type="binding site" evidence="9">
    <location>
        <position position="87"/>
    </location>
    <ligand>
        <name>substrate</name>
    </ligand>
</feature>
<dbReference type="GO" id="GO:0030245">
    <property type="term" value="P:cellulose catabolic process"/>
    <property type="evidence" value="ECO:0007669"/>
    <property type="project" value="UniProtKB-KW"/>
</dbReference>
<comment type="similarity">
    <text evidence="11">Belongs to the glycosyl hydrolase family 6.</text>
</comment>
<feature type="binding site" evidence="9">
    <location>
        <position position="210"/>
    </location>
    <ligand>
        <name>substrate</name>
    </ligand>
</feature>
<keyword evidence="1 11" id="KW-0732">Signal</keyword>
<evidence type="ECO:0000256" key="6">
    <source>
        <dbReference type="ARBA" id="ARBA00023295"/>
    </source>
</evidence>
<dbReference type="PRINTS" id="PR00733">
    <property type="entry name" value="GLHYDRLASE6"/>
</dbReference>
<dbReference type="PROSITE" id="PS00656">
    <property type="entry name" value="GLYCOSYL_HYDROL_F6_2"/>
    <property type="match status" value="1"/>
</dbReference>
<proteinExistence type="inferred from homology"/>
<reference evidence="12" key="1">
    <citation type="submission" date="2021-03" db="EMBL/GenBank/DDBJ databases">
        <title>Whole genome shotgun sequence of Actinoplanes consettensis NBRC 14913.</title>
        <authorList>
            <person name="Komaki H."/>
            <person name="Tamura T."/>
        </authorList>
    </citation>
    <scope>NUCLEOTIDE SEQUENCE</scope>
    <source>
        <strain evidence="12">NBRC 14913</strain>
    </source>
</reference>
<dbReference type="EC" id="3.2.1.-" evidence="11"/>
<evidence type="ECO:0000313" key="12">
    <source>
        <dbReference type="EMBL" id="GIM73191.1"/>
    </source>
</evidence>
<evidence type="ECO:0000256" key="10">
    <source>
        <dbReference type="PROSITE-ProRule" id="PRU10057"/>
    </source>
</evidence>
<sequence>MIIAGTALSVVCALAGCGGGTTGAADTTGAGTTKGAATSAGSGPLAITTGLFTDPKLPAASWVAAHPGDPRAAAIGASISSRPMARWFTGTSDSDIAAAVGKYTGTAQAAGDKLPVLVAYNLPGRDACGHESAGGARTVLEYQTWISTFAAAIGTRPAIVIIEPDSLGDFSCLSAGQKETRNTLLVFAARMFAEKAPNTWAYLDGANPRWTPAATMARRLRDAGVARVHGFTVNVANYVGTAGAQQYAEDIRKELGTATGYVIDTSRNGNGHGGEWCNPPGRRIGAASTADPAALRLWIKNPGNSDGTCGIAPATPAGTFDPELARHLITGA</sequence>
<feature type="signal peptide" evidence="11">
    <location>
        <begin position="1"/>
        <end position="24"/>
    </location>
</feature>
<dbReference type="AlphaFoldDB" id="A0A919SK64"/>
<dbReference type="PIRSF" id="PIRSF001100">
    <property type="entry name" value="Beta_cellobiohydrolase"/>
    <property type="match status" value="1"/>
</dbReference>
<organism evidence="12 13">
    <name type="scientific">Winogradskya consettensis</name>
    <dbReference type="NCBI Taxonomy" id="113560"/>
    <lineage>
        <taxon>Bacteria</taxon>
        <taxon>Bacillati</taxon>
        <taxon>Actinomycetota</taxon>
        <taxon>Actinomycetes</taxon>
        <taxon>Micromonosporales</taxon>
        <taxon>Micromonosporaceae</taxon>
        <taxon>Winogradskya</taxon>
    </lineage>
</organism>
<evidence type="ECO:0000256" key="3">
    <source>
        <dbReference type="ARBA" id="ARBA00023001"/>
    </source>
</evidence>
<feature type="binding site" evidence="9">
    <location>
        <position position="276"/>
    </location>
    <ligand>
        <name>substrate</name>
    </ligand>
</feature>
<evidence type="ECO:0000256" key="11">
    <source>
        <dbReference type="RuleBase" id="RU361186"/>
    </source>
</evidence>
<evidence type="ECO:0000256" key="1">
    <source>
        <dbReference type="ARBA" id="ARBA00022729"/>
    </source>
</evidence>
<feature type="binding site" evidence="9">
    <location>
        <position position="300"/>
    </location>
    <ligand>
        <name>substrate</name>
    </ligand>
</feature>